<dbReference type="SUPFAM" id="SSF51735">
    <property type="entry name" value="NAD(P)-binding Rossmann-fold domains"/>
    <property type="match status" value="1"/>
</dbReference>
<name>A0A069E864_9PROT</name>
<dbReference type="InterPro" id="IPR051397">
    <property type="entry name" value="Zn-ADH-like_protein"/>
</dbReference>
<dbReference type="GO" id="GO:0008270">
    <property type="term" value="F:zinc ion binding"/>
    <property type="evidence" value="ECO:0007669"/>
    <property type="project" value="InterPro"/>
</dbReference>
<dbReference type="PATRIC" id="fig|1280949.3.peg.80"/>
<dbReference type="InterPro" id="IPR020843">
    <property type="entry name" value="ER"/>
</dbReference>
<dbReference type="PANTHER" id="PTHR43677:SF4">
    <property type="entry name" value="QUINONE OXIDOREDUCTASE-LIKE PROTEIN 2"/>
    <property type="match status" value="1"/>
</dbReference>
<accession>A0A069E864</accession>
<dbReference type="EMBL" id="ARYH01000001">
    <property type="protein sequence ID" value="KCZ84091.1"/>
    <property type="molecule type" value="Genomic_DNA"/>
</dbReference>
<dbReference type="Gene3D" id="3.40.50.720">
    <property type="entry name" value="NAD(P)-binding Rossmann-like Domain"/>
    <property type="match status" value="1"/>
</dbReference>
<dbReference type="InterPro" id="IPR013154">
    <property type="entry name" value="ADH-like_N"/>
</dbReference>
<dbReference type="Proteomes" id="UP000027446">
    <property type="component" value="Unassembled WGS sequence"/>
</dbReference>
<dbReference type="PROSITE" id="PS01162">
    <property type="entry name" value="QOR_ZETA_CRYSTAL"/>
    <property type="match status" value="1"/>
</dbReference>
<evidence type="ECO:0000313" key="3">
    <source>
        <dbReference type="Proteomes" id="UP000027446"/>
    </source>
</evidence>
<dbReference type="Gene3D" id="3.90.180.10">
    <property type="entry name" value="Medium-chain alcohol dehydrogenases, catalytic domain"/>
    <property type="match status" value="1"/>
</dbReference>
<dbReference type="OrthoDB" id="4190732at2"/>
<dbReference type="Pfam" id="PF00107">
    <property type="entry name" value="ADH_zinc_N"/>
    <property type="match status" value="1"/>
</dbReference>
<dbReference type="CDD" id="cd08241">
    <property type="entry name" value="QOR1"/>
    <property type="match status" value="1"/>
</dbReference>
<sequence>MKAVVADTLESIESYKFKDLEKPAPKKGQVLIRVAACGVGYVDALVALGGYQVKPPLPHTPGREVSGTVEAVGEGVTNLKPGDRVMTMTANGFAEYALAPAAMVISVPQTLSFAEAASLPLNYLTVSHGLKDRAALAAGETVLIFGAAGGVGSAAIQVAKALGARVIAAASTEEKRTFALAHGADEAIDTDPEGWRDRLKALTGGKGPDVVFDPVCGPLFELAFRSLRWRGRHMVVGFVGGPIPALPANLTLMKGAALMGVDVRQHMEKELPQAIATLQELAGWAAEGKIRPPVGTVYPFDQFGAAMEAALSGKGTGKVVLEVAADGGA</sequence>
<organism evidence="2 3">
    <name type="scientific">Hyphomonas adhaerens MHS-3</name>
    <dbReference type="NCBI Taxonomy" id="1280949"/>
    <lineage>
        <taxon>Bacteria</taxon>
        <taxon>Pseudomonadati</taxon>
        <taxon>Pseudomonadota</taxon>
        <taxon>Alphaproteobacteria</taxon>
        <taxon>Hyphomonadales</taxon>
        <taxon>Hyphomonadaceae</taxon>
        <taxon>Hyphomonas</taxon>
    </lineage>
</organism>
<protein>
    <submittedName>
        <fullName evidence="2">Putative quinone oxidoreductase</fullName>
    </submittedName>
</protein>
<dbReference type="PANTHER" id="PTHR43677">
    <property type="entry name" value="SHORT-CHAIN DEHYDROGENASE/REDUCTASE"/>
    <property type="match status" value="1"/>
</dbReference>
<dbReference type="GO" id="GO:0016491">
    <property type="term" value="F:oxidoreductase activity"/>
    <property type="evidence" value="ECO:0007669"/>
    <property type="project" value="InterPro"/>
</dbReference>
<dbReference type="InterPro" id="IPR013149">
    <property type="entry name" value="ADH-like_C"/>
</dbReference>
<gene>
    <name evidence="2" type="ORF">HAD_00390</name>
</gene>
<dbReference type="eggNOG" id="COG0604">
    <property type="taxonomic scope" value="Bacteria"/>
</dbReference>
<dbReference type="InterPro" id="IPR011032">
    <property type="entry name" value="GroES-like_sf"/>
</dbReference>
<dbReference type="InterPro" id="IPR036291">
    <property type="entry name" value="NAD(P)-bd_dom_sf"/>
</dbReference>
<dbReference type="AlphaFoldDB" id="A0A069E864"/>
<dbReference type="SMART" id="SM00829">
    <property type="entry name" value="PKS_ER"/>
    <property type="match status" value="1"/>
</dbReference>
<dbReference type="RefSeq" id="WP_035568594.1">
    <property type="nucleotide sequence ID" value="NZ_ARYH01000001.1"/>
</dbReference>
<dbReference type="SUPFAM" id="SSF50129">
    <property type="entry name" value="GroES-like"/>
    <property type="match status" value="1"/>
</dbReference>
<feature type="domain" description="Enoyl reductase (ER)" evidence="1">
    <location>
        <begin position="10"/>
        <end position="321"/>
    </location>
</feature>
<dbReference type="Pfam" id="PF08240">
    <property type="entry name" value="ADH_N"/>
    <property type="match status" value="1"/>
</dbReference>
<evidence type="ECO:0000313" key="2">
    <source>
        <dbReference type="EMBL" id="KCZ84091.1"/>
    </source>
</evidence>
<dbReference type="STRING" id="1280949.HAD_00390"/>
<comment type="caution">
    <text evidence="2">The sequence shown here is derived from an EMBL/GenBank/DDBJ whole genome shotgun (WGS) entry which is preliminary data.</text>
</comment>
<proteinExistence type="predicted"/>
<keyword evidence="3" id="KW-1185">Reference proteome</keyword>
<reference evidence="2 3" key="1">
    <citation type="journal article" date="2014" name="Antonie Van Leeuwenhoek">
        <title>Hyphomonas beringensis sp. nov. and Hyphomonas chukchiensis sp. nov., isolated from surface seawater of the Bering Sea and Chukchi Sea.</title>
        <authorList>
            <person name="Li C."/>
            <person name="Lai Q."/>
            <person name="Li G."/>
            <person name="Dong C."/>
            <person name="Wang J."/>
            <person name="Liao Y."/>
            <person name="Shao Z."/>
        </authorList>
    </citation>
    <scope>NUCLEOTIDE SEQUENCE [LARGE SCALE GENOMIC DNA]</scope>
    <source>
        <strain evidence="2 3">MHS-3</strain>
    </source>
</reference>
<dbReference type="InterPro" id="IPR002364">
    <property type="entry name" value="Quin_OxRdtase/zeta-crystal_CS"/>
</dbReference>
<evidence type="ECO:0000259" key="1">
    <source>
        <dbReference type="SMART" id="SM00829"/>
    </source>
</evidence>